<dbReference type="Pfam" id="PF03235">
    <property type="entry name" value="GmrSD_N"/>
    <property type="match status" value="1"/>
</dbReference>
<comment type="caution">
    <text evidence="2">The sequence shown here is derived from an EMBL/GenBank/DDBJ whole genome shotgun (WGS) entry which is preliminary data.</text>
</comment>
<keyword evidence="3" id="KW-1185">Reference proteome</keyword>
<sequence length="589" mass="67908">MATQLSLRSISDLLGERFHIPAYQRGYRWTRRQVTELLDDIWEFQALADAGVSTFYCLQPIVVKHRAEFGDWELVDGQQRLTTIHLILNYLSELLLALGQDSFRLSYQTRQDSEYFLQTKIDTTQAGKNIDYFHICEAYVAIQDWFQGRHGSHRMKVLQTLVNDDSAGKNVKVIWYELPQSQAAIPAFTRLNVGKIALTNSELVRALFLRVGNFSASSATEQQLRIAQEWDSIEKGLQSDEFWYFLHSGTGIPQNRIEYIFDIHARAEGWHSERGDAYSTFHFFNDKLKGGPCRAELEWLRVKQSFMSLQEWFEDRVLYHLVGFLVHEGDDIQVLQTLAKNSTKSAFRAKLRKRIARKIDLDCGWGEPETDVRHAISSHLEELKYGRDSTQIRAVLLLFNIATLLANSRSNLRFSFEAFKKEAWDIEHVKAVGSYRPGRTDAQRRWLDSVASYFMHRPEDLDLSERIQAFLGEDGSQGLAFDELYDDILRRVGEATSFDVDNGIGNLALLDQGTNRAYKNAIFPVKRRWILELDEAGTFVPLCTRNVFLKCYSQDVGNMLFWSLQDADSYRDEIVSTLSKFFTVNSEAV</sequence>
<dbReference type="PANTHER" id="PTHR35149:SF1">
    <property type="entry name" value="DUF5655 DOMAIN-CONTAINING PROTEIN"/>
    <property type="match status" value="1"/>
</dbReference>
<dbReference type="EMBL" id="WKED01000040">
    <property type="protein sequence ID" value="MCF5109066.1"/>
    <property type="molecule type" value="Genomic_DNA"/>
</dbReference>
<feature type="domain" description="GmrSD restriction endonucleases N-terminal" evidence="1">
    <location>
        <begin position="11"/>
        <end position="208"/>
    </location>
</feature>
<reference evidence="2 3" key="1">
    <citation type="submission" date="2019-11" db="EMBL/GenBank/DDBJ databases">
        <title>Epiphytic Pseudomonas syringae from cherry orchards.</title>
        <authorList>
            <person name="Hulin M.T."/>
        </authorList>
    </citation>
    <scope>NUCLEOTIDE SEQUENCE [LARGE SCALE GENOMIC DNA]</scope>
    <source>
        <strain evidence="2 3">PA-6-5B</strain>
    </source>
</reference>
<dbReference type="Proteomes" id="UP000814003">
    <property type="component" value="Unassembled WGS sequence"/>
</dbReference>
<dbReference type="InterPro" id="IPR004919">
    <property type="entry name" value="GmrSD_N"/>
</dbReference>
<evidence type="ECO:0000313" key="3">
    <source>
        <dbReference type="Proteomes" id="UP000814003"/>
    </source>
</evidence>
<gene>
    <name evidence="2" type="ORF">GIW56_19710</name>
</gene>
<name>A0ABS9F9P8_9PSED</name>
<dbReference type="PANTHER" id="PTHR35149">
    <property type="entry name" value="SLL5132 PROTEIN"/>
    <property type="match status" value="1"/>
</dbReference>
<proteinExistence type="predicted"/>
<accession>A0ABS9F9P8</accession>
<organism evidence="2 3">
    <name type="scientific">Pseudomonas gessardii</name>
    <dbReference type="NCBI Taxonomy" id="78544"/>
    <lineage>
        <taxon>Bacteria</taxon>
        <taxon>Pseudomonadati</taxon>
        <taxon>Pseudomonadota</taxon>
        <taxon>Gammaproteobacteria</taxon>
        <taxon>Pseudomonadales</taxon>
        <taxon>Pseudomonadaceae</taxon>
        <taxon>Pseudomonas</taxon>
    </lineage>
</organism>
<evidence type="ECO:0000259" key="1">
    <source>
        <dbReference type="Pfam" id="PF03235"/>
    </source>
</evidence>
<protein>
    <submittedName>
        <fullName evidence="2">DUF262 domain-containing protein</fullName>
    </submittedName>
</protein>
<dbReference type="RefSeq" id="WP_236310044.1">
    <property type="nucleotide sequence ID" value="NZ_WKED01000040.1"/>
</dbReference>
<evidence type="ECO:0000313" key="2">
    <source>
        <dbReference type="EMBL" id="MCF5109066.1"/>
    </source>
</evidence>